<dbReference type="Pfam" id="PF01055">
    <property type="entry name" value="Glyco_hydro_31_2nd"/>
    <property type="match status" value="1"/>
</dbReference>
<name>A0ABV6CD06_9GAMM</name>
<protein>
    <submittedName>
        <fullName evidence="5">Alpha-glucosidase</fullName>
        <ecNumber evidence="5">3.2.1.20</ecNumber>
    </submittedName>
</protein>
<dbReference type="GO" id="GO:0004558">
    <property type="term" value="F:alpha-1,4-glucosidase activity"/>
    <property type="evidence" value="ECO:0007669"/>
    <property type="project" value="UniProtKB-EC"/>
</dbReference>
<dbReference type="InterPro" id="IPR044112">
    <property type="entry name" value="YihQ_TIM-like"/>
</dbReference>
<dbReference type="RefSeq" id="WP_385878126.1">
    <property type="nucleotide sequence ID" value="NZ_JBHLXE010000108.1"/>
</dbReference>
<dbReference type="CDD" id="cd14752">
    <property type="entry name" value="GH31_N"/>
    <property type="match status" value="1"/>
</dbReference>
<dbReference type="NCBIfam" id="NF007746">
    <property type="entry name" value="PRK10426.1"/>
    <property type="match status" value="1"/>
</dbReference>
<dbReference type="InterPro" id="IPR013780">
    <property type="entry name" value="Glyco_hydro_b"/>
</dbReference>
<organism evidence="5 6">
    <name type="scientific">Thorsellia kenyensis</name>
    <dbReference type="NCBI Taxonomy" id="1549888"/>
    <lineage>
        <taxon>Bacteria</taxon>
        <taxon>Pseudomonadati</taxon>
        <taxon>Pseudomonadota</taxon>
        <taxon>Gammaproteobacteria</taxon>
        <taxon>Enterobacterales</taxon>
        <taxon>Thorselliaceae</taxon>
        <taxon>Thorsellia</taxon>
    </lineage>
</organism>
<evidence type="ECO:0000256" key="1">
    <source>
        <dbReference type="ARBA" id="ARBA00007806"/>
    </source>
</evidence>
<dbReference type="EC" id="3.2.1.20" evidence="5"/>
<dbReference type="Gene3D" id="2.60.40.1760">
    <property type="entry name" value="glycosyl hydrolase (family 31)"/>
    <property type="match status" value="1"/>
</dbReference>
<evidence type="ECO:0000313" key="5">
    <source>
        <dbReference type="EMBL" id="MFC0180887.1"/>
    </source>
</evidence>
<comment type="similarity">
    <text evidence="1 2">Belongs to the glycosyl hydrolase 31 family.</text>
</comment>
<accession>A0ABV6CD06</accession>
<feature type="domain" description="Glycoside hydrolase family 31 TIM barrel" evidence="3">
    <location>
        <begin position="269"/>
        <end position="578"/>
    </location>
</feature>
<dbReference type="SUPFAM" id="SSF74650">
    <property type="entry name" value="Galactose mutarotase-like"/>
    <property type="match status" value="1"/>
</dbReference>
<dbReference type="InterPro" id="IPR011013">
    <property type="entry name" value="Gal_mutarotase_sf_dom"/>
</dbReference>
<comment type="caution">
    <text evidence="5">The sequence shown here is derived from an EMBL/GenBank/DDBJ whole genome shotgun (WGS) entry which is preliminary data.</text>
</comment>
<dbReference type="SUPFAM" id="SSF51445">
    <property type="entry name" value="(Trans)glycosidases"/>
    <property type="match status" value="1"/>
</dbReference>
<dbReference type="InterPro" id="IPR000322">
    <property type="entry name" value="Glyco_hydro_31_TIM"/>
</dbReference>
<dbReference type="Pfam" id="PF21365">
    <property type="entry name" value="Glyco_hydro_31_3rd"/>
    <property type="match status" value="1"/>
</dbReference>
<dbReference type="SUPFAM" id="SSF51011">
    <property type="entry name" value="Glycosyl hydrolase domain"/>
    <property type="match status" value="1"/>
</dbReference>
<keyword evidence="2 5" id="KW-0326">Glycosidase</keyword>
<evidence type="ECO:0000256" key="2">
    <source>
        <dbReference type="RuleBase" id="RU361185"/>
    </source>
</evidence>
<dbReference type="InterPro" id="IPR048395">
    <property type="entry name" value="Glyco_hydro_31_C"/>
</dbReference>
<evidence type="ECO:0000259" key="4">
    <source>
        <dbReference type="Pfam" id="PF21365"/>
    </source>
</evidence>
<evidence type="ECO:0000259" key="3">
    <source>
        <dbReference type="Pfam" id="PF01055"/>
    </source>
</evidence>
<dbReference type="PANTHER" id="PTHR46959">
    <property type="entry name" value="SULFOQUINOVOSIDASE"/>
    <property type="match status" value="1"/>
</dbReference>
<dbReference type="PANTHER" id="PTHR46959:SF2">
    <property type="entry name" value="SULFOQUINOVOSIDASE"/>
    <property type="match status" value="1"/>
</dbReference>
<dbReference type="EMBL" id="JBHLXE010000108">
    <property type="protein sequence ID" value="MFC0180887.1"/>
    <property type="molecule type" value="Genomic_DNA"/>
</dbReference>
<dbReference type="InterPro" id="IPR017853">
    <property type="entry name" value="GH"/>
</dbReference>
<dbReference type="Gene3D" id="2.60.40.1180">
    <property type="entry name" value="Golgi alpha-mannosidase II"/>
    <property type="match status" value="1"/>
</dbReference>
<feature type="domain" description="Glycosyl hydrolase family 31 C-terminal" evidence="4">
    <location>
        <begin position="587"/>
        <end position="673"/>
    </location>
</feature>
<gene>
    <name evidence="5" type="ORF">ACFFIT_12475</name>
</gene>
<keyword evidence="2 5" id="KW-0378">Hydrolase</keyword>
<reference evidence="5 6" key="1">
    <citation type="submission" date="2024-09" db="EMBL/GenBank/DDBJ databases">
        <authorList>
            <person name="Sun Q."/>
            <person name="Mori K."/>
        </authorList>
    </citation>
    <scope>NUCLEOTIDE SEQUENCE [LARGE SCALE GENOMIC DNA]</scope>
    <source>
        <strain evidence="5 6">CCM 8545</strain>
    </source>
</reference>
<keyword evidence="6" id="KW-1185">Reference proteome</keyword>
<dbReference type="InterPro" id="IPR052990">
    <property type="entry name" value="Sulfoquinovosidase_GH31"/>
</dbReference>
<proteinExistence type="inferred from homology"/>
<dbReference type="Gene3D" id="3.20.20.80">
    <property type="entry name" value="Glycosidases"/>
    <property type="match status" value="1"/>
</dbReference>
<sequence length="687" mass="78584">MLQLTQQNNAFSVSYNGTALIEHQTSTPVFFTGVGHETMDMYRGNFNIKDYVESRIGLSAFHITTNESKLIAIDFYLNEQEKAINNPILTIKFTVESDKKIEMSLQSHDEAYNRLWVRTPTDKMAPVWGGGEQMSYFNLKGRNFPFWTSEPGVGRDKSTYITWRSDVENKAGGDYYNTNYPQPTFISLTKARDKVYAIHANTTAYADFDFQHDDFHELQFWAIPSSLVWFIDETITGIVESISLFFGRQPKLPDWIIGGAVLGLKKGRAHAEERLEDALQKGVQVSALWCEDWSGIRETSFGVRLFWDWQANEKRYPNLKEWISELNQKNIQFLAYTNPYLCIDGPMYKEGKALGYMATQLDGSDYNVDFGEFYCGVVDFTIPEAKQWFSERIIQKEMLDIGINGWMADFGEYLPIDLKLSDNSDPKHRHNEWPVLWAEVNAHALAAKDKTGDAVFFMRAGYSGVQKHCPLLWGGDQSVDFSRHDGLVTVIPAALSSGLLGNAYHHSDIGGYTSLFGNVRTPELFMRWAEMSLFTPVMRTHECNRPADNFQFWQDDTAYAHFARMTQLHVALVPYVKTLIEEAYHKGLPLQRPLVMHYQTDENTFDIFDQYLYGEDLLIAPVYAAEQNERTVYLPKGQSWIHIWSDTSYEGGQTVSVKAPIGHPPVFIKSNRINNPTLGDFLQKTKA</sequence>
<dbReference type="Proteomes" id="UP001589758">
    <property type="component" value="Unassembled WGS sequence"/>
</dbReference>
<dbReference type="CDD" id="cd06594">
    <property type="entry name" value="GH31_glucosidase_YihQ"/>
    <property type="match status" value="1"/>
</dbReference>
<evidence type="ECO:0000313" key="6">
    <source>
        <dbReference type="Proteomes" id="UP001589758"/>
    </source>
</evidence>